<gene>
    <name evidence="4" type="ORF">SAMN05444167_2072</name>
</gene>
<dbReference type="AlphaFoldDB" id="A0A1G7K6U3"/>
<keyword evidence="3" id="KW-0732">Signal</keyword>
<dbReference type="InterPro" id="IPR010131">
    <property type="entry name" value="MdtP/NodT-like"/>
</dbReference>
<proteinExistence type="inferred from homology"/>
<dbReference type="EMBL" id="LT629690">
    <property type="protein sequence ID" value="SDF32721.1"/>
    <property type="molecule type" value="Genomic_DNA"/>
</dbReference>
<protein>
    <submittedName>
        <fullName evidence="4">Outer membrane protein, cobalt-zinc-cadmium efflux system</fullName>
    </submittedName>
</protein>
<dbReference type="RefSeq" id="WP_083345059.1">
    <property type="nucleotide sequence ID" value="NZ_LT629690.1"/>
</dbReference>
<organism evidence="4 5">
    <name type="scientific">Terriglobus roseus</name>
    <dbReference type="NCBI Taxonomy" id="392734"/>
    <lineage>
        <taxon>Bacteria</taxon>
        <taxon>Pseudomonadati</taxon>
        <taxon>Acidobacteriota</taxon>
        <taxon>Terriglobia</taxon>
        <taxon>Terriglobales</taxon>
        <taxon>Acidobacteriaceae</taxon>
        <taxon>Terriglobus</taxon>
    </lineage>
</organism>
<evidence type="ECO:0000313" key="4">
    <source>
        <dbReference type="EMBL" id="SDF32721.1"/>
    </source>
</evidence>
<dbReference type="OrthoDB" id="9791261at2"/>
<dbReference type="PANTHER" id="PTHR30203">
    <property type="entry name" value="OUTER MEMBRANE CATION EFFLUX PROTEIN"/>
    <property type="match status" value="1"/>
</dbReference>
<keyword evidence="5" id="KW-1185">Reference proteome</keyword>
<evidence type="ECO:0000256" key="1">
    <source>
        <dbReference type="ARBA" id="ARBA00007613"/>
    </source>
</evidence>
<evidence type="ECO:0000313" key="5">
    <source>
        <dbReference type="Proteomes" id="UP000182427"/>
    </source>
</evidence>
<feature type="signal peptide" evidence="3">
    <location>
        <begin position="1"/>
        <end position="19"/>
    </location>
</feature>
<dbReference type="Pfam" id="PF02321">
    <property type="entry name" value="OEP"/>
    <property type="match status" value="2"/>
</dbReference>
<sequence>MRMHSLVLACVMVSGAAAAQSMEGMHHDHGEMQQQQSAPAARSALAYPMQEVQEPEALEFRTGENLPAPELLKDVMQKPAMTLAQWLDLAETHHPSLIEARAAVTRSEQQARQVALPPDPVVGYSGEHIRGGSYHGGEQGAFLSQEIVLGRKLALRRDVARAEGKANELGVETQRARVHNDVAQRFFDALSAQVSVSIHERMLKRAEDAQVNAHELMRVGQADAADVLKAEIQAEQAKMDFVDAQRMFLGAFGRLAATAGVSSMSAQPLDGKLTEPPQMDIQDLMRKGVDDSPAVKQATASVAIAEAQVKSAKRESIPDMKITAGEWYSGERLDGTNKAAGWMGFAQAGVQLPLWNRNQGNVGAAKAELSRAQAAVVRTQMWTRDRAEPIAQQYEQARFTAERYRTQMLPRARRAYELEVMKYQQMGQAYPKVLEAQAMLYELELGYVKALHEEWSTAIALENFTLDGALEKPVSIGAEDAMRNLPSSAGN</sequence>
<accession>A0A1G7K6U3</accession>
<dbReference type="Gene3D" id="1.20.1600.10">
    <property type="entry name" value="Outer membrane efflux proteins (OEP)"/>
    <property type="match status" value="1"/>
</dbReference>
<feature type="region of interest" description="Disordered" evidence="2">
    <location>
        <begin position="22"/>
        <end position="43"/>
    </location>
</feature>
<dbReference type="SUPFAM" id="SSF56954">
    <property type="entry name" value="Outer membrane efflux proteins (OEP)"/>
    <property type="match status" value="1"/>
</dbReference>
<name>A0A1G7K6U3_9BACT</name>
<feature type="chain" id="PRO_5009241592" evidence="3">
    <location>
        <begin position="20"/>
        <end position="491"/>
    </location>
</feature>
<dbReference type="Proteomes" id="UP000182427">
    <property type="component" value="Chromosome I"/>
</dbReference>
<evidence type="ECO:0000256" key="2">
    <source>
        <dbReference type="SAM" id="MobiDB-lite"/>
    </source>
</evidence>
<dbReference type="PANTHER" id="PTHR30203:SF24">
    <property type="entry name" value="BLR4935 PROTEIN"/>
    <property type="match status" value="1"/>
</dbReference>
<dbReference type="GO" id="GO:0015562">
    <property type="term" value="F:efflux transmembrane transporter activity"/>
    <property type="evidence" value="ECO:0007669"/>
    <property type="project" value="InterPro"/>
</dbReference>
<dbReference type="InterPro" id="IPR003423">
    <property type="entry name" value="OMP_efflux"/>
</dbReference>
<reference evidence="4 5" key="1">
    <citation type="submission" date="2016-10" db="EMBL/GenBank/DDBJ databases">
        <authorList>
            <person name="de Groot N.N."/>
        </authorList>
    </citation>
    <scope>NUCLEOTIDE SEQUENCE [LARGE SCALE GENOMIC DNA]</scope>
    <source>
        <strain evidence="4 5">GAS232</strain>
    </source>
</reference>
<feature type="compositionally biased region" description="Low complexity" evidence="2">
    <location>
        <begin position="33"/>
        <end position="43"/>
    </location>
</feature>
<comment type="similarity">
    <text evidence="1">Belongs to the outer membrane factor (OMF) (TC 1.B.17) family.</text>
</comment>
<evidence type="ECO:0000256" key="3">
    <source>
        <dbReference type="SAM" id="SignalP"/>
    </source>
</evidence>